<dbReference type="Pfam" id="PF06983">
    <property type="entry name" value="3-dmu-9_3-mt"/>
    <property type="match status" value="1"/>
</dbReference>
<protein>
    <submittedName>
        <fullName evidence="2">VOC family protein</fullName>
    </submittedName>
</protein>
<dbReference type="InterPro" id="IPR029068">
    <property type="entry name" value="Glyas_Bleomycin-R_OHBP_Dase"/>
</dbReference>
<proteinExistence type="predicted"/>
<evidence type="ECO:0000313" key="2">
    <source>
        <dbReference type="EMBL" id="AWI25721.1"/>
    </source>
</evidence>
<keyword evidence="3" id="KW-1185">Reference proteome</keyword>
<organism evidence="2 3">
    <name type="scientific">Flavobacterium pallidum</name>
    <dbReference type="NCBI Taxonomy" id="2172098"/>
    <lineage>
        <taxon>Bacteria</taxon>
        <taxon>Pseudomonadati</taxon>
        <taxon>Bacteroidota</taxon>
        <taxon>Flavobacteriia</taxon>
        <taxon>Flavobacteriales</taxon>
        <taxon>Flavobacteriaceae</taxon>
        <taxon>Flavobacterium</taxon>
    </lineage>
</organism>
<evidence type="ECO:0000259" key="1">
    <source>
        <dbReference type="Pfam" id="PF06983"/>
    </source>
</evidence>
<sequence>MAHISAYLTFNGNCRQAMQFYRDCLGGELQLQELGDTPLGENMPPAMRHAILQATLTNSNLQLTATDMPDDDGLQRGNAVTLMLHCDTEEEIRRYYKKLSTGGRQAHPVEDVFGGGFSGDLIDKFGNRWLLVKH</sequence>
<name>A0A2S1SH67_9FLAO</name>
<dbReference type="InterPro" id="IPR028973">
    <property type="entry name" value="PhnB-like"/>
</dbReference>
<dbReference type="PANTHER" id="PTHR33990">
    <property type="entry name" value="PROTEIN YJDN-RELATED"/>
    <property type="match status" value="1"/>
</dbReference>
<dbReference type="OrthoDB" id="9795306at2"/>
<dbReference type="Gene3D" id="3.10.180.10">
    <property type="entry name" value="2,3-Dihydroxybiphenyl 1,2-Dioxygenase, domain 1"/>
    <property type="match status" value="1"/>
</dbReference>
<dbReference type="PANTHER" id="PTHR33990:SF1">
    <property type="entry name" value="PROTEIN YJDN"/>
    <property type="match status" value="1"/>
</dbReference>
<dbReference type="Proteomes" id="UP000244937">
    <property type="component" value="Chromosome"/>
</dbReference>
<feature type="domain" description="PhnB-like" evidence="1">
    <location>
        <begin position="4"/>
        <end position="129"/>
    </location>
</feature>
<dbReference type="CDD" id="cd06588">
    <property type="entry name" value="PhnB_like"/>
    <property type="match status" value="1"/>
</dbReference>
<accession>A0A2S1SH67</accession>
<reference evidence="2 3" key="1">
    <citation type="submission" date="2018-05" db="EMBL/GenBank/DDBJ databases">
        <title>Genome sequencing of Flavobacterium sp. HYN0049.</title>
        <authorList>
            <person name="Yi H."/>
            <person name="Baek C."/>
        </authorList>
    </citation>
    <scope>NUCLEOTIDE SEQUENCE [LARGE SCALE GENOMIC DNA]</scope>
    <source>
        <strain evidence="2 3">HYN0049</strain>
    </source>
</reference>
<dbReference type="EMBL" id="CP029187">
    <property type="protein sequence ID" value="AWI25721.1"/>
    <property type="molecule type" value="Genomic_DNA"/>
</dbReference>
<dbReference type="SUPFAM" id="SSF54593">
    <property type="entry name" value="Glyoxalase/Bleomycin resistance protein/Dihydroxybiphenyl dioxygenase"/>
    <property type="match status" value="1"/>
</dbReference>
<dbReference type="AlphaFoldDB" id="A0A2S1SH67"/>
<dbReference type="RefSeq" id="WP_108903507.1">
    <property type="nucleotide sequence ID" value="NZ_CP029187.1"/>
</dbReference>
<evidence type="ECO:0000313" key="3">
    <source>
        <dbReference type="Proteomes" id="UP000244937"/>
    </source>
</evidence>
<gene>
    <name evidence="2" type="ORF">HYN49_07305</name>
</gene>
<dbReference type="KEGG" id="fpal:HYN49_07305"/>